<feature type="transmembrane region" description="Helical" evidence="8">
    <location>
        <begin position="297"/>
        <end position="318"/>
    </location>
</feature>
<accession>A0A6J6RWS5</accession>
<keyword evidence="7 8" id="KW-0472">Membrane</keyword>
<dbReference type="PANTHER" id="PTHR33908">
    <property type="entry name" value="MANNOSYLTRANSFERASE YKCB-RELATED"/>
    <property type="match status" value="1"/>
</dbReference>
<evidence type="ECO:0000256" key="5">
    <source>
        <dbReference type="ARBA" id="ARBA00022692"/>
    </source>
</evidence>
<dbReference type="GO" id="GO:0016763">
    <property type="term" value="F:pentosyltransferase activity"/>
    <property type="evidence" value="ECO:0007669"/>
    <property type="project" value="TreeGrafter"/>
</dbReference>
<feature type="transmembrane region" description="Helical" evidence="8">
    <location>
        <begin position="274"/>
        <end position="291"/>
    </location>
</feature>
<organism evidence="9">
    <name type="scientific">freshwater metagenome</name>
    <dbReference type="NCBI Taxonomy" id="449393"/>
    <lineage>
        <taxon>unclassified sequences</taxon>
        <taxon>metagenomes</taxon>
        <taxon>ecological metagenomes</taxon>
    </lineage>
</organism>
<evidence type="ECO:0000313" key="9">
    <source>
        <dbReference type="EMBL" id="CAB4726896.1"/>
    </source>
</evidence>
<keyword evidence="4" id="KW-0808">Transferase</keyword>
<evidence type="ECO:0000313" key="11">
    <source>
        <dbReference type="EMBL" id="CAB4888492.1"/>
    </source>
</evidence>
<keyword evidence="5 8" id="KW-0812">Transmembrane</keyword>
<feature type="transmembrane region" description="Helical" evidence="8">
    <location>
        <begin position="327"/>
        <end position="344"/>
    </location>
</feature>
<keyword evidence="6 8" id="KW-1133">Transmembrane helix</keyword>
<protein>
    <submittedName>
        <fullName evidence="9">Unannotated protein</fullName>
    </submittedName>
</protein>
<evidence type="ECO:0000256" key="1">
    <source>
        <dbReference type="ARBA" id="ARBA00004651"/>
    </source>
</evidence>
<feature type="transmembrane region" description="Helical" evidence="8">
    <location>
        <begin position="102"/>
        <end position="121"/>
    </location>
</feature>
<gene>
    <name evidence="9" type="ORF">UFOPK2754_00217</name>
    <name evidence="10" type="ORF">UFOPK3139_00148</name>
    <name evidence="11" type="ORF">UFOPK3543_00036</name>
</gene>
<keyword evidence="2" id="KW-1003">Cell membrane</keyword>
<evidence type="ECO:0000313" key="10">
    <source>
        <dbReference type="EMBL" id="CAB4813163.1"/>
    </source>
</evidence>
<dbReference type="EMBL" id="CAEZYR010000004">
    <property type="protein sequence ID" value="CAB4726896.1"/>
    <property type="molecule type" value="Genomic_DNA"/>
</dbReference>
<dbReference type="GO" id="GO:0005886">
    <property type="term" value="C:plasma membrane"/>
    <property type="evidence" value="ECO:0007669"/>
    <property type="project" value="UniProtKB-SubCell"/>
</dbReference>
<feature type="transmembrane region" description="Helical" evidence="8">
    <location>
        <begin position="193"/>
        <end position="213"/>
    </location>
</feature>
<evidence type="ECO:0000256" key="2">
    <source>
        <dbReference type="ARBA" id="ARBA00022475"/>
    </source>
</evidence>
<evidence type="ECO:0000256" key="6">
    <source>
        <dbReference type="ARBA" id="ARBA00022989"/>
    </source>
</evidence>
<comment type="subcellular location">
    <subcellularLocation>
        <location evidence="1">Cell membrane</location>
        <topology evidence="1">Multi-pass membrane protein</topology>
    </subcellularLocation>
</comment>
<dbReference type="AlphaFoldDB" id="A0A6J6RWS5"/>
<dbReference type="GO" id="GO:0008610">
    <property type="term" value="P:lipid biosynthetic process"/>
    <property type="evidence" value="ECO:0007669"/>
    <property type="project" value="UniProtKB-ARBA"/>
</dbReference>
<keyword evidence="3" id="KW-0328">Glycosyltransferase</keyword>
<evidence type="ECO:0000256" key="8">
    <source>
        <dbReference type="SAM" id="Phobius"/>
    </source>
</evidence>
<feature type="transmembrane region" description="Helical" evidence="8">
    <location>
        <begin position="156"/>
        <end position="181"/>
    </location>
</feature>
<evidence type="ECO:0000256" key="3">
    <source>
        <dbReference type="ARBA" id="ARBA00022676"/>
    </source>
</evidence>
<evidence type="ECO:0000256" key="7">
    <source>
        <dbReference type="ARBA" id="ARBA00023136"/>
    </source>
</evidence>
<reference evidence="9" key="1">
    <citation type="submission" date="2020-05" db="EMBL/GenBank/DDBJ databases">
        <authorList>
            <person name="Chiriac C."/>
            <person name="Salcher M."/>
            <person name="Ghai R."/>
            <person name="Kavagutti S V."/>
        </authorList>
    </citation>
    <scope>NUCLEOTIDE SEQUENCE</scope>
</reference>
<dbReference type="PANTHER" id="PTHR33908:SF11">
    <property type="entry name" value="MEMBRANE PROTEIN"/>
    <property type="match status" value="1"/>
</dbReference>
<dbReference type="EMBL" id="CAFBMH010000001">
    <property type="protein sequence ID" value="CAB4888492.1"/>
    <property type="molecule type" value="Genomic_DNA"/>
</dbReference>
<evidence type="ECO:0000256" key="4">
    <source>
        <dbReference type="ARBA" id="ARBA00022679"/>
    </source>
</evidence>
<dbReference type="InterPro" id="IPR050297">
    <property type="entry name" value="LipidA_mod_glycosyltrf_83"/>
</dbReference>
<name>A0A6J6RWS5_9ZZZZ</name>
<proteinExistence type="predicted"/>
<feature type="transmembrane region" description="Helical" evidence="8">
    <location>
        <begin position="72"/>
        <end position="90"/>
    </location>
</feature>
<feature type="transmembrane region" description="Helical" evidence="8">
    <location>
        <begin position="249"/>
        <end position="267"/>
    </location>
</feature>
<sequence length="507" mass="55784">MTRLRIGAIAAVLLAGVLSLPRPLGGDQALFLYIAKSIDHGSLLYRDLWDAKQPGIYIFYAVAGNLFGFNDIAVHLLELIVMLALAVVLQRTLPDFGFSRRAAALAPIATVLPYYLVAATWDLSQLEPLLGLPLYLGFWTSMRARDSTQHQARWQLAAGACCAIVSIFKLLYLPYGVLFLALSMRRDRRARTAAAWALGFAAAWSPVLIWVLAHSLVHEVWYTWVTFPMTARRQAAQPLSVLTSSARSFGRSFAPVAALALVGIWAHRHRLERWMVLALAWAALALVLDLAQFWWRYLYWDATVPVGLFAVLGAIALADNAREHRRVVLGSLGVVLLLAVYALAPHRQRIAESFPDPTATLRHTDARDDLRALEEPLYGDLDRTLAVLRAPDARPGPVVIFGSPIVQLASGRAQAGRIPGFLANTLGSDEWHDFATQMRSTPPAYVFIGEVQGISESEFLESRGTEVLEILQQSYCGAAHPAAGRWLVQCRDVAQVPGALRRATGNP</sequence>
<dbReference type="EMBL" id="CAFABA010000003">
    <property type="protein sequence ID" value="CAB4813163.1"/>
    <property type="molecule type" value="Genomic_DNA"/>
</dbReference>